<dbReference type="Proteomes" id="UP000828390">
    <property type="component" value="Unassembled WGS sequence"/>
</dbReference>
<name>A0A9D4MKE1_DREPO</name>
<feature type="transmembrane region" description="Helical" evidence="1">
    <location>
        <begin position="27"/>
        <end position="48"/>
    </location>
</feature>
<evidence type="ECO:0000313" key="2">
    <source>
        <dbReference type="EMBL" id="KAH3877609.1"/>
    </source>
</evidence>
<comment type="caution">
    <text evidence="2">The sequence shown here is derived from an EMBL/GenBank/DDBJ whole genome shotgun (WGS) entry which is preliminary data.</text>
</comment>
<keyword evidence="1" id="KW-1133">Transmembrane helix</keyword>
<dbReference type="EMBL" id="JAIWYP010000001">
    <property type="protein sequence ID" value="KAH3877609.1"/>
    <property type="molecule type" value="Genomic_DNA"/>
</dbReference>
<evidence type="ECO:0000313" key="3">
    <source>
        <dbReference type="Proteomes" id="UP000828390"/>
    </source>
</evidence>
<protein>
    <submittedName>
        <fullName evidence="2">Uncharacterized protein</fullName>
    </submittedName>
</protein>
<keyword evidence="3" id="KW-1185">Reference proteome</keyword>
<reference evidence="2" key="1">
    <citation type="journal article" date="2019" name="bioRxiv">
        <title>The Genome of the Zebra Mussel, Dreissena polymorpha: A Resource for Invasive Species Research.</title>
        <authorList>
            <person name="McCartney M.A."/>
            <person name="Auch B."/>
            <person name="Kono T."/>
            <person name="Mallez S."/>
            <person name="Zhang Y."/>
            <person name="Obille A."/>
            <person name="Becker A."/>
            <person name="Abrahante J.E."/>
            <person name="Garbe J."/>
            <person name="Badalamenti J.P."/>
            <person name="Herman A."/>
            <person name="Mangelson H."/>
            <person name="Liachko I."/>
            <person name="Sullivan S."/>
            <person name="Sone E.D."/>
            <person name="Koren S."/>
            <person name="Silverstein K.A.T."/>
            <person name="Beckman K.B."/>
            <person name="Gohl D.M."/>
        </authorList>
    </citation>
    <scope>NUCLEOTIDE SEQUENCE</scope>
    <source>
        <strain evidence="2">Duluth1</strain>
        <tissue evidence="2">Whole animal</tissue>
    </source>
</reference>
<reference evidence="2" key="2">
    <citation type="submission" date="2020-11" db="EMBL/GenBank/DDBJ databases">
        <authorList>
            <person name="McCartney M.A."/>
            <person name="Auch B."/>
            <person name="Kono T."/>
            <person name="Mallez S."/>
            <person name="Becker A."/>
            <person name="Gohl D.M."/>
            <person name="Silverstein K.A.T."/>
            <person name="Koren S."/>
            <person name="Bechman K.B."/>
            <person name="Herman A."/>
            <person name="Abrahante J.E."/>
            <person name="Garbe J."/>
        </authorList>
    </citation>
    <scope>NUCLEOTIDE SEQUENCE</scope>
    <source>
        <strain evidence="2">Duluth1</strain>
        <tissue evidence="2">Whole animal</tissue>
    </source>
</reference>
<sequence>MKSLSPSFVSLLGQILCSPSTLDLLLYTVSQFSQILFLLLLCLLVSAFQASELSP</sequence>
<dbReference type="AlphaFoldDB" id="A0A9D4MKE1"/>
<gene>
    <name evidence="2" type="ORF">DPMN_001484</name>
</gene>
<accession>A0A9D4MKE1</accession>
<keyword evidence="1" id="KW-0472">Membrane</keyword>
<organism evidence="2 3">
    <name type="scientific">Dreissena polymorpha</name>
    <name type="common">Zebra mussel</name>
    <name type="synonym">Mytilus polymorpha</name>
    <dbReference type="NCBI Taxonomy" id="45954"/>
    <lineage>
        <taxon>Eukaryota</taxon>
        <taxon>Metazoa</taxon>
        <taxon>Spiralia</taxon>
        <taxon>Lophotrochozoa</taxon>
        <taxon>Mollusca</taxon>
        <taxon>Bivalvia</taxon>
        <taxon>Autobranchia</taxon>
        <taxon>Heteroconchia</taxon>
        <taxon>Euheterodonta</taxon>
        <taxon>Imparidentia</taxon>
        <taxon>Neoheterodontei</taxon>
        <taxon>Myida</taxon>
        <taxon>Dreissenoidea</taxon>
        <taxon>Dreissenidae</taxon>
        <taxon>Dreissena</taxon>
    </lineage>
</organism>
<evidence type="ECO:0000256" key="1">
    <source>
        <dbReference type="SAM" id="Phobius"/>
    </source>
</evidence>
<proteinExistence type="predicted"/>
<keyword evidence="1" id="KW-0812">Transmembrane</keyword>